<dbReference type="eggNOG" id="KOG2596">
    <property type="taxonomic scope" value="Eukaryota"/>
</dbReference>
<keyword evidence="9" id="KW-0645">Protease</keyword>
<dbReference type="InterPro" id="IPR023358">
    <property type="entry name" value="Peptidase_M18_dom2"/>
</dbReference>
<gene>
    <name evidence="17" type="ORF">UY3_15479</name>
</gene>
<feature type="region of interest" description="Disordered" evidence="15">
    <location>
        <begin position="642"/>
        <end position="672"/>
    </location>
</feature>
<evidence type="ECO:0000313" key="17">
    <source>
        <dbReference type="EMBL" id="EMP27435.1"/>
    </source>
</evidence>
<dbReference type="PANTHER" id="PTHR28570">
    <property type="entry name" value="ASPARTYL AMINOPEPTIDASE"/>
    <property type="match status" value="1"/>
</dbReference>
<comment type="catalytic activity">
    <reaction evidence="1">
        <text>Release of an N-terminal aspartate or glutamate from a peptide, with a preference for aspartate.</text>
        <dbReference type="EC" id="3.4.11.21"/>
    </reaction>
</comment>
<proteinExistence type="inferred from homology"/>
<dbReference type="STRING" id="8469.M7AWL5"/>
<dbReference type="CDD" id="cd05658">
    <property type="entry name" value="M18_DAP"/>
    <property type="match status" value="1"/>
</dbReference>
<evidence type="ECO:0000256" key="4">
    <source>
        <dbReference type="ARBA" id="ARBA00008290"/>
    </source>
</evidence>
<feature type="region of interest" description="Disordered" evidence="15">
    <location>
        <begin position="787"/>
        <end position="820"/>
    </location>
</feature>
<dbReference type="InterPro" id="IPR029021">
    <property type="entry name" value="Prot-tyrosine_phosphatase-like"/>
</dbReference>
<dbReference type="GO" id="GO:0004177">
    <property type="term" value="F:aminopeptidase activity"/>
    <property type="evidence" value="ECO:0007669"/>
    <property type="project" value="UniProtKB-KW"/>
</dbReference>
<comment type="cofactor">
    <cofactor evidence="2">
        <name>Zn(2+)</name>
        <dbReference type="ChEBI" id="CHEBI:29105"/>
    </cofactor>
</comment>
<evidence type="ECO:0000256" key="10">
    <source>
        <dbReference type="ARBA" id="ARBA00022723"/>
    </source>
</evidence>
<dbReference type="GO" id="GO:0030133">
    <property type="term" value="C:transport vesicle"/>
    <property type="evidence" value="ECO:0007669"/>
    <property type="project" value="UniProtKB-SubCell"/>
</dbReference>
<dbReference type="FunFam" id="2.30.250.10:FF:000002">
    <property type="entry name" value="Aspartyl aminopeptidase"/>
    <property type="match status" value="1"/>
</dbReference>
<evidence type="ECO:0000313" key="18">
    <source>
        <dbReference type="Proteomes" id="UP000031443"/>
    </source>
</evidence>
<keyword evidence="12" id="KW-0862">Zinc</keyword>
<dbReference type="Pfam" id="PF00102">
    <property type="entry name" value="Y_phosphatase"/>
    <property type="match status" value="1"/>
</dbReference>
<organism evidence="17 18">
    <name type="scientific">Chelonia mydas</name>
    <name type="common">Green sea-turtle</name>
    <name type="synonym">Chelonia agassizi</name>
    <dbReference type="NCBI Taxonomy" id="8469"/>
    <lineage>
        <taxon>Eukaryota</taxon>
        <taxon>Metazoa</taxon>
        <taxon>Chordata</taxon>
        <taxon>Craniata</taxon>
        <taxon>Vertebrata</taxon>
        <taxon>Euteleostomi</taxon>
        <taxon>Archelosauria</taxon>
        <taxon>Testudinata</taxon>
        <taxon>Testudines</taxon>
        <taxon>Cryptodira</taxon>
        <taxon>Durocryptodira</taxon>
        <taxon>Americhelydia</taxon>
        <taxon>Chelonioidea</taxon>
        <taxon>Cheloniidae</taxon>
        <taxon>Chelonia</taxon>
    </lineage>
</organism>
<dbReference type="Gene3D" id="3.40.630.10">
    <property type="entry name" value="Zn peptidases"/>
    <property type="match status" value="1"/>
</dbReference>
<dbReference type="SUPFAM" id="SSF53187">
    <property type="entry name" value="Zn-dependent exopeptidases"/>
    <property type="match status" value="1"/>
</dbReference>
<dbReference type="AlphaFoldDB" id="M7AWL5"/>
<dbReference type="Gene3D" id="2.30.250.10">
    <property type="entry name" value="Aminopeptidase i, Domain 2"/>
    <property type="match status" value="1"/>
</dbReference>
<evidence type="ECO:0000256" key="8">
    <source>
        <dbReference type="ARBA" id="ARBA00022438"/>
    </source>
</evidence>
<dbReference type="EC" id="3.4.11.21" evidence="6"/>
<dbReference type="SUPFAM" id="SSF52799">
    <property type="entry name" value="(Phosphotyrosine protein) phosphatases II"/>
    <property type="match status" value="1"/>
</dbReference>
<dbReference type="PRINTS" id="PR00932">
    <property type="entry name" value="AMINO1PTASE"/>
</dbReference>
<dbReference type="MEROPS" id="M18.002"/>
<evidence type="ECO:0000256" key="13">
    <source>
        <dbReference type="ARBA" id="ARBA00023049"/>
    </source>
</evidence>
<evidence type="ECO:0000256" key="12">
    <source>
        <dbReference type="ARBA" id="ARBA00022833"/>
    </source>
</evidence>
<evidence type="ECO:0000256" key="9">
    <source>
        <dbReference type="ARBA" id="ARBA00022670"/>
    </source>
</evidence>
<dbReference type="Pfam" id="PF14948">
    <property type="entry name" value="RESP18"/>
    <property type="match status" value="1"/>
</dbReference>
<dbReference type="EMBL" id="KB570336">
    <property type="protein sequence ID" value="EMP27435.1"/>
    <property type="molecule type" value="Genomic_DNA"/>
</dbReference>
<dbReference type="GO" id="GO:0004725">
    <property type="term" value="F:protein tyrosine phosphatase activity"/>
    <property type="evidence" value="ECO:0007669"/>
    <property type="project" value="InterPro"/>
</dbReference>
<protein>
    <recommendedName>
        <fullName evidence="7">Aspartyl aminopeptidase</fullName>
        <ecNumber evidence="6">3.4.11.21</ecNumber>
    </recommendedName>
</protein>
<sequence>MGGERGHTDPAAPNLPLCPPGAVRGERGATKGFVHPGLLPGARALSFFKEGSFCGSVWNSTSGFRPSPHWLWSGLPPSQFSNPSPISISTVVAECRSRLLQAGFWELKEAEHWDIQPEHKSAWQFVWFPAVVAECRSRLLQAGFWELKEAEHWDIQPEHKVKRRSKRGQVGLVQVGVETYGGGIWNTWFDRDLTVAGRVIVKELAAGRLEQRLVWVERPILRIPNLAIHLQRSVNESFGPNTEQHLVPILATTIQEELEKGAPKAGAPCTADAQTERHAPVLLSLLCSQLGVKPEQIVEMELCLVDTQPATLGGAFDEFIFAPRLDNLHSCYCALQALISSCEAPGSLSREPNVRLIALYDNEEVGSESAQSAESLLTELVLRRISATPQNLTAFEEALAKSYLISADMAHAAHPNYLDKYEENHRPAFHKGPVIKVNSNQRYASTAVTEAVIREIAGRVDVPLQEFMVRNDVPCGTTIGPILASRLGLRVLDIGCPQLAMHSIREMCCTSSVLQSITLFQGFFSLFPENSVPKAGVRALPRARKALVTTVSVADGLFGQCQESAARDSPYFQVTSPVLQRLQDVLHRLTARGLSWRDDLTQYVIAQEMERIPRLRPPPAREPGAKERFSPLRAAPRMALFPSEPSQPGSALQMAPRQLPASAEKAPHLEPQPPLPPTLLQRYLELLLLGPPPELGYEEGLLHPYSYHKFGYQDGAQQLSPIQGNSARQSPELPALLGRAPAQASQALFGASPIPSYGGQPGLDGGHLFQDLGMLYLPREKAIRLAPASTRAQHSQGLPRDYAEPDEENRQQQPALGPQVQSDAALQRLVAVLADYGVGLQDLSPQQLGSLSNLLQLLPHPGEWGRPLLVRPVVPYSPTSLSTLLQLLQHPGKCLTRCLLAQIEHDPRMPAYIATQGPLSHTIADFWQMVWENGCTVIVMLSPLVEDSVKQCDRYWPDEGSSLYHIYEASGRVNLVSEHIWCEDFLVRSFYLKNVQSQETRTLTQFHFLSWPGQGIPTTTRPLLDFRR</sequence>
<feature type="compositionally biased region" description="Polar residues" evidence="15">
    <location>
        <begin position="811"/>
        <end position="820"/>
    </location>
</feature>
<evidence type="ECO:0000256" key="7">
    <source>
        <dbReference type="ARBA" id="ARBA00015118"/>
    </source>
</evidence>
<feature type="region of interest" description="Disordered" evidence="15">
    <location>
        <begin position="1"/>
        <end position="21"/>
    </location>
</feature>
<dbReference type="InterPro" id="IPR001948">
    <property type="entry name" value="Peptidase_M18"/>
</dbReference>
<dbReference type="InterPro" id="IPR000242">
    <property type="entry name" value="PTP_cat"/>
</dbReference>
<evidence type="ECO:0000256" key="15">
    <source>
        <dbReference type="SAM" id="MobiDB-lite"/>
    </source>
</evidence>
<keyword evidence="14" id="KW-0968">Cytoplasmic vesicle</keyword>
<reference evidence="18" key="1">
    <citation type="journal article" date="2013" name="Nat. Genet.">
        <title>The draft genomes of soft-shell turtle and green sea turtle yield insights into the development and evolution of the turtle-specific body plan.</title>
        <authorList>
            <person name="Wang Z."/>
            <person name="Pascual-Anaya J."/>
            <person name="Zadissa A."/>
            <person name="Li W."/>
            <person name="Niimura Y."/>
            <person name="Huang Z."/>
            <person name="Li C."/>
            <person name="White S."/>
            <person name="Xiong Z."/>
            <person name="Fang D."/>
            <person name="Wang B."/>
            <person name="Ming Y."/>
            <person name="Chen Y."/>
            <person name="Zheng Y."/>
            <person name="Kuraku S."/>
            <person name="Pignatelli M."/>
            <person name="Herrero J."/>
            <person name="Beal K."/>
            <person name="Nozawa M."/>
            <person name="Li Q."/>
            <person name="Wang J."/>
            <person name="Zhang H."/>
            <person name="Yu L."/>
            <person name="Shigenobu S."/>
            <person name="Wang J."/>
            <person name="Liu J."/>
            <person name="Flicek P."/>
            <person name="Searle S."/>
            <person name="Wang J."/>
            <person name="Kuratani S."/>
            <person name="Yin Y."/>
            <person name="Aken B."/>
            <person name="Zhang G."/>
            <person name="Irie N."/>
        </authorList>
    </citation>
    <scope>NUCLEOTIDE SEQUENCE [LARGE SCALE GENOMIC DNA]</scope>
</reference>
<dbReference type="NCBIfam" id="NF002759">
    <property type="entry name" value="PRK02813.1"/>
    <property type="match status" value="1"/>
</dbReference>
<keyword evidence="8 17" id="KW-0031">Aminopeptidase</keyword>
<dbReference type="SMART" id="SM01305">
    <property type="entry name" value="RESP18"/>
    <property type="match status" value="1"/>
</dbReference>
<keyword evidence="13" id="KW-0482">Metalloprotease</keyword>
<keyword evidence="11" id="KW-0378">Hydrolase</keyword>
<evidence type="ECO:0000256" key="14">
    <source>
        <dbReference type="ARBA" id="ARBA00023329"/>
    </source>
</evidence>
<dbReference type="Pfam" id="PF02127">
    <property type="entry name" value="Peptidase_M18"/>
    <property type="match status" value="1"/>
</dbReference>
<evidence type="ECO:0000256" key="5">
    <source>
        <dbReference type="ARBA" id="ARBA00011395"/>
    </source>
</evidence>
<name>M7AWL5_CHEMY</name>
<keyword evidence="10" id="KW-0479">Metal-binding</keyword>
<evidence type="ECO:0000256" key="1">
    <source>
        <dbReference type="ARBA" id="ARBA00001335"/>
    </source>
</evidence>
<feature type="domain" description="Tyrosine-protein phosphatase" evidence="16">
    <location>
        <begin position="873"/>
        <end position="1028"/>
    </location>
</feature>
<dbReference type="InterPro" id="IPR029403">
    <property type="entry name" value="RESP18_dom"/>
</dbReference>
<evidence type="ECO:0000256" key="11">
    <source>
        <dbReference type="ARBA" id="ARBA00022801"/>
    </source>
</evidence>
<dbReference type="Proteomes" id="UP000031443">
    <property type="component" value="Unassembled WGS sequence"/>
</dbReference>
<comment type="similarity">
    <text evidence="4">Belongs to the peptidase M18 family.</text>
</comment>
<comment type="subcellular location">
    <subcellularLocation>
        <location evidence="3">Cytoplasmic vesicle</location>
        <location evidence="3">Secretory vesicle</location>
    </subcellularLocation>
</comment>
<dbReference type="PANTHER" id="PTHR28570:SF3">
    <property type="entry name" value="ASPARTYL AMINOPEPTIDASE"/>
    <property type="match status" value="1"/>
</dbReference>
<dbReference type="GO" id="GO:0006508">
    <property type="term" value="P:proteolysis"/>
    <property type="evidence" value="ECO:0007669"/>
    <property type="project" value="UniProtKB-KW"/>
</dbReference>
<evidence type="ECO:0000256" key="2">
    <source>
        <dbReference type="ARBA" id="ARBA00001947"/>
    </source>
</evidence>
<dbReference type="SMART" id="SM00194">
    <property type="entry name" value="PTPc"/>
    <property type="match status" value="1"/>
</dbReference>
<evidence type="ECO:0000259" key="16">
    <source>
        <dbReference type="PROSITE" id="PS50055"/>
    </source>
</evidence>
<dbReference type="PROSITE" id="PS50055">
    <property type="entry name" value="TYR_PHOSPHATASE_PTP"/>
    <property type="match status" value="1"/>
</dbReference>
<accession>M7AWL5</accession>
<keyword evidence="18" id="KW-1185">Reference proteome</keyword>
<evidence type="ECO:0000256" key="6">
    <source>
        <dbReference type="ARBA" id="ARBA00011965"/>
    </source>
</evidence>
<dbReference type="Gene3D" id="3.90.190.10">
    <property type="entry name" value="Protein tyrosine phosphatase superfamily"/>
    <property type="match status" value="1"/>
</dbReference>
<comment type="subunit">
    <text evidence="5">Tetrahedron-shaped homododecamer built from six homodimers.</text>
</comment>
<dbReference type="GO" id="GO:0008270">
    <property type="term" value="F:zinc ion binding"/>
    <property type="evidence" value="ECO:0007669"/>
    <property type="project" value="InterPro"/>
</dbReference>
<dbReference type="SUPFAM" id="SSF101821">
    <property type="entry name" value="Aminopeptidase/glucanase lid domain"/>
    <property type="match status" value="1"/>
</dbReference>
<dbReference type="GO" id="GO:0008237">
    <property type="term" value="F:metallopeptidase activity"/>
    <property type="evidence" value="ECO:0007669"/>
    <property type="project" value="UniProtKB-KW"/>
</dbReference>
<evidence type="ECO:0000256" key="3">
    <source>
        <dbReference type="ARBA" id="ARBA00004398"/>
    </source>
</evidence>